<comment type="catalytic activity">
    <reaction evidence="1">
        <text>Hydrolysis of proteins in presence of ATP.</text>
        <dbReference type="EC" id="3.4.21.53"/>
    </reaction>
</comment>
<keyword evidence="1" id="KW-0720">Serine protease</keyword>
<dbReference type="Gene3D" id="3.30.230.10">
    <property type="match status" value="1"/>
</dbReference>
<gene>
    <name evidence="3" type="ORF">GCM10023352_06620</name>
</gene>
<dbReference type="PANTHER" id="PTHR10046">
    <property type="entry name" value="ATP DEPENDENT LON PROTEASE FAMILY MEMBER"/>
    <property type="match status" value="1"/>
</dbReference>
<keyword evidence="4" id="KW-1185">Reference proteome</keyword>
<dbReference type="InterPro" id="IPR036034">
    <property type="entry name" value="PDZ_sf"/>
</dbReference>
<accession>A0ABP9B6K5</accession>
<organism evidence="3 4">
    <name type="scientific">Rothia endophytica</name>
    <dbReference type="NCBI Taxonomy" id="1324766"/>
    <lineage>
        <taxon>Bacteria</taxon>
        <taxon>Bacillati</taxon>
        <taxon>Actinomycetota</taxon>
        <taxon>Actinomycetes</taxon>
        <taxon>Micrococcales</taxon>
        <taxon>Micrococcaceae</taxon>
        <taxon>Rothia</taxon>
    </lineage>
</organism>
<dbReference type="RefSeq" id="WP_345444730.1">
    <property type="nucleotide sequence ID" value="NZ_BAABKP010000001.1"/>
</dbReference>
<evidence type="ECO:0000256" key="1">
    <source>
        <dbReference type="PROSITE-ProRule" id="PRU01122"/>
    </source>
</evidence>
<comment type="similarity">
    <text evidence="1">Belongs to the peptidase S16 family.</text>
</comment>
<dbReference type="Pfam" id="PF13180">
    <property type="entry name" value="PDZ_2"/>
    <property type="match status" value="1"/>
</dbReference>
<dbReference type="Pfam" id="PF05362">
    <property type="entry name" value="Lon_C"/>
    <property type="match status" value="1"/>
</dbReference>
<feature type="active site" evidence="1">
    <location>
        <position position="254"/>
    </location>
</feature>
<protein>
    <recommendedName>
        <fullName evidence="1">endopeptidase La</fullName>
        <ecNumber evidence="1">3.4.21.53</ecNumber>
    </recommendedName>
</protein>
<evidence type="ECO:0000313" key="4">
    <source>
        <dbReference type="Proteomes" id="UP001500187"/>
    </source>
</evidence>
<dbReference type="InterPro" id="IPR001478">
    <property type="entry name" value="PDZ"/>
</dbReference>
<dbReference type="InterPro" id="IPR008269">
    <property type="entry name" value="Lon_proteolytic"/>
</dbReference>
<dbReference type="InterPro" id="IPR027065">
    <property type="entry name" value="Lon_Prtase"/>
</dbReference>
<feature type="domain" description="Lon proteolytic" evidence="2">
    <location>
        <begin position="246"/>
        <end position="347"/>
    </location>
</feature>
<comment type="caution">
    <text evidence="3">The sequence shown here is derived from an EMBL/GenBank/DDBJ whole genome shotgun (WGS) entry which is preliminary data.</text>
</comment>
<name>A0ABP9B6K5_9MICC</name>
<dbReference type="EMBL" id="BAABKP010000001">
    <property type="protein sequence ID" value="GAA4791199.1"/>
    <property type="molecule type" value="Genomic_DNA"/>
</dbReference>
<dbReference type="SUPFAM" id="SSF50156">
    <property type="entry name" value="PDZ domain-like"/>
    <property type="match status" value="1"/>
</dbReference>
<evidence type="ECO:0000313" key="3">
    <source>
        <dbReference type="EMBL" id="GAA4791199.1"/>
    </source>
</evidence>
<feature type="active site" evidence="1">
    <location>
        <position position="299"/>
    </location>
</feature>
<evidence type="ECO:0000259" key="2">
    <source>
        <dbReference type="PROSITE" id="PS51786"/>
    </source>
</evidence>
<sequence length="360" mass="37531">MVFPQKVIKSGVPAPRADLRRVSAWATLALVAVSFVVPANFVTEQPGPTFNTIGDFNEKQLIEIEDAETYPVSGALDMTTVSVAGGPNSTVGALNVLSAWLSDSGSVLPSDLMYAPTVTNEQVSQRNSAEMTNSQEVAQAAALTYLGEDFTEHLTVSGVAEGGPSEGLIEEQDVILRVDGANLDGFESLTEAINKPQGAAVTVTVRRDGAERDFTITPIYNEENDSYLLGLYLARSFDFPLTVNYGLEEVGGPSAGLMFALGIIDELTEGEMTGGEHFAGTGTIDTDGAVGGIGGIAQKMRGASEAGATVFLAPAENCDEVVGRVPAGLSVVKVETLTDAVEAVEQIGKGSDPATFPTCS</sequence>
<dbReference type="PROSITE" id="PS51786">
    <property type="entry name" value="LON_PROTEOLYTIC"/>
    <property type="match status" value="1"/>
</dbReference>
<dbReference type="InterPro" id="IPR020568">
    <property type="entry name" value="Ribosomal_Su5_D2-typ_SF"/>
</dbReference>
<dbReference type="InterPro" id="IPR014721">
    <property type="entry name" value="Ribsml_uS5_D2-typ_fold_subgr"/>
</dbReference>
<dbReference type="EC" id="3.4.21.53" evidence="1"/>
<keyword evidence="1" id="KW-0378">Hydrolase</keyword>
<reference evidence="4" key="1">
    <citation type="journal article" date="2019" name="Int. J. Syst. Evol. Microbiol.">
        <title>The Global Catalogue of Microorganisms (GCM) 10K type strain sequencing project: providing services to taxonomists for standard genome sequencing and annotation.</title>
        <authorList>
            <consortium name="The Broad Institute Genomics Platform"/>
            <consortium name="The Broad Institute Genome Sequencing Center for Infectious Disease"/>
            <person name="Wu L."/>
            <person name="Ma J."/>
        </authorList>
    </citation>
    <scope>NUCLEOTIDE SEQUENCE [LARGE SCALE GENOMIC DNA]</scope>
    <source>
        <strain evidence="4">JCM 18541</strain>
    </source>
</reference>
<dbReference type="Proteomes" id="UP001500187">
    <property type="component" value="Unassembled WGS sequence"/>
</dbReference>
<proteinExistence type="inferred from homology"/>
<dbReference type="Gene3D" id="2.30.42.10">
    <property type="match status" value="1"/>
</dbReference>
<keyword evidence="1" id="KW-0645">Protease</keyword>
<dbReference type="SUPFAM" id="SSF54211">
    <property type="entry name" value="Ribosomal protein S5 domain 2-like"/>
    <property type="match status" value="1"/>
</dbReference>